<proteinExistence type="predicted"/>
<feature type="compositionally biased region" description="Polar residues" evidence="1">
    <location>
        <begin position="390"/>
        <end position="408"/>
    </location>
</feature>
<sequence>MLGRLRSAGKIQHNQSQGRVVDIESSESEENLYVPGEGQKSENDENFSAADDPIEVESIVNTLAKDDSAANVDSTSDASAEGHLNLRSLKRSAHCAERLHSASRTCADCDDKYSDSDVYIQHYLKLHSKIWPSTFDWKDDTLLSQRRLETSQDGDSKLMSANTPSQVVALETCQDGDSKLMSGNTPISQVVAFAFRKAKLEPHSEQGIFELIKGDYRNPSKDSLVRRITQFLRKQASPYEREGNTTLWAVKQNMEGEVELEAKSIGRSGPRPTIPKLIEMAIEDGPKTLDEMFRWISTRYPLYAGSRKSIRDGVRDSKVERRGKLYILSDGIKRKRGLAVPTLQTKKMRTNVIQGIHPTFLMIFLEPLPPPEPKGKISRGRISLPKRSESLQVPTATLHSQDLTQPSTSNSCLRPDAFADLLQAHDSLAHEANLPSKGCPRQSIKRRQVPMWIVTRAPRFLQDRWSDGSIEGKSLATFIEQLLIATKRSGINDIILELRTPKGDTRYTVREYAEDQWIEAKETFAEELKLAKRNIKSDGFNPAVKILVEPIYGDSPPEAEFDDSEEFTF</sequence>
<dbReference type="InterPro" id="IPR013087">
    <property type="entry name" value="Znf_C2H2_type"/>
</dbReference>
<evidence type="ECO:0000256" key="1">
    <source>
        <dbReference type="SAM" id="MobiDB-lite"/>
    </source>
</evidence>
<organism evidence="3 4">
    <name type="scientific">Phialocephala subalpina</name>
    <dbReference type="NCBI Taxonomy" id="576137"/>
    <lineage>
        <taxon>Eukaryota</taxon>
        <taxon>Fungi</taxon>
        <taxon>Dikarya</taxon>
        <taxon>Ascomycota</taxon>
        <taxon>Pezizomycotina</taxon>
        <taxon>Leotiomycetes</taxon>
        <taxon>Helotiales</taxon>
        <taxon>Mollisiaceae</taxon>
        <taxon>Phialocephala</taxon>
        <taxon>Phialocephala fortinii species complex</taxon>
    </lineage>
</organism>
<dbReference type="PROSITE" id="PS00028">
    <property type="entry name" value="ZINC_FINGER_C2H2_1"/>
    <property type="match status" value="1"/>
</dbReference>
<dbReference type="EMBL" id="FJOG01000030">
    <property type="protein sequence ID" value="CZR65253.1"/>
    <property type="molecule type" value="Genomic_DNA"/>
</dbReference>
<reference evidence="3 4" key="1">
    <citation type="submission" date="2016-03" db="EMBL/GenBank/DDBJ databases">
        <authorList>
            <person name="Ploux O."/>
        </authorList>
    </citation>
    <scope>NUCLEOTIDE SEQUENCE [LARGE SCALE GENOMIC DNA]</scope>
    <source>
        <strain evidence="3 4">UAMH 11012</strain>
    </source>
</reference>
<dbReference type="Proteomes" id="UP000184330">
    <property type="component" value="Unassembled WGS sequence"/>
</dbReference>
<dbReference type="OrthoDB" id="5379191at2759"/>
<protein>
    <recommendedName>
        <fullName evidence="2">C2H2-type domain-containing protein</fullName>
    </recommendedName>
</protein>
<accession>A0A1L7XJR8</accession>
<feature type="domain" description="C2H2-type" evidence="2">
    <location>
        <begin position="106"/>
        <end position="127"/>
    </location>
</feature>
<evidence type="ECO:0000313" key="4">
    <source>
        <dbReference type="Proteomes" id="UP000184330"/>
    </source>
</evidence>
<keyword evidence="4" id="KW-1185">Reference proteome</keyword>
<feature type="region of interest" description="Disordered" evidence="1">
    <location>
        <begin position="389"/>
        <end position="408"/>
    </location>
</feature>
<gene>
    <name evidence="3" type="ORF">PAC_15153</name>
</gene>
<dbReference type="AlphaFoldDB" id="A0A1L7XJR8"/>
<name>A0A1L7XJR8_9HELO</name>
<evidence type="ECO:0000259" key="2">
    <source>
        <dbReference type="PROSITE" id="PS00028"/>
    </source>
</evidence>
<evidence type="ECO:0000313" key="3">
    <source>
        <dbReference type="EMBL" id="CZR65253.1"/>
    </source>
</evidence>
<feature type="region of interest" description="Disordered" evidence="1">
    <location>
        <begin position="1"/>
        <end position="47"/>
    </location>
</feature>